<organism evidence="1 2">
    <name type="scientific">Caerostris darwini</name>
    <dbReference type="NCBI Taxonomy" id="1538125"/>
    <lineage>
        <taxon>Eukaryota</taxon>
        <taxon>Metazoa</taxon>
        <taxon>Ecdysozoa</taxon>
        <taxon>Arthropoda</taxon>
        <taxon>Chelicerata</taxon>
        <taxon>Arachnida</taxon>
        <taxon>Araneae</taxon>
        <taxon>Araneomorphae</taxon>
        <taxon>Entelegynae</taxon>
        <taxon>Araneoidea</taxon>
        <taxon>Araneidae</taxon>
        <taxon>Caerostris</taxon>
    </lineage>
</organism>
<name>A0AAV4PJA5_9ARAC</name>
<evidence type="ECO:0000313" key="2">
    <source>
        <dbReference type="Proteomes" id="UP001054837"/>
    </source>
</evidence>
<comment type="caution">
    <text evidence="1">The sequence shown here is derived from an EMBL/GenBank/DDBJ whole genome shotgun (WGS) entry which is preliminary data.</text>
</comment>
<protein>
    <submittedName>
        <fullName evidence="1">Uncharacterized protein</fullName>
    </submittedName>
</protein>
<sequence length="120" mass="13160">MVNQAGQQCIISFFKDFIVRATDQTGSPRQATHSEQCGCGTISMSDLSIASNLLTLEAIWKQLNAFYVARCNYKSLHVRECDLIIGDQVSFSAFPVHPVKNGAFTSSVVYSFIYINAGGI</sequence>
<dbReference type="Proteomes" id="UP001054837">
    <property type="component" value="Unassembled WGS sequence"/>
</dbReference>
<reference evidence="1 2" key="1">
    <citation type="submission" date="2021-06" db="EMBL/GenBank/DDBJ databases">
        <title>Caerostris darwini draft genome.</title>
        <authorList>
            <person name="Kono N."/>
            <person name="Arakawa K."/>
        </authorList>
    </citation>
    <scope>NUCLEOTIDE SEQUENCE [LARGE SCALE GENOMIC DNA]</scope>
</reference>
<proteinExistence type="predicted"/>
<keyword evidence="2" id="KW-1185">Reference proteome</keyword>
<accession>A0AAV4PJA5</accession>
<evidence type="ECO:0000313" key="1">
    <source>
        <dbReference type="EMBL" id="GIX97607.1"/>
    </source>
</evidence>
<gene>
    <name evidence="1" type="ORF">CDAR_219261</name>
</gene>
<dbReference type="EMBL" id="BPLQ01003051">
    <property type="protein sequence ID" value="GIX97607.1"/>
    <property type="molecule type" value="Genomic_DNA"/>
</dbReference>
<dbReference type="AlphaFoldDB" id="A0AAV4PJA5"/>